<dbReference type="InterPro" id="IPR021500">
    <property type="entry name" value="DUF3156"/>
</dbReference>
<accession>A0A443ZQK3</accession>
<protein>
    <submittedName>
        <fullName evidence="1">Uncharacterized protein</fullName>
    </submittedName>
</protein>
<proteinExistence type="predicted"/>
<dbReference type="Pfam" id="PF11354">
    <property type="entry name" value="DUF3156"/>
    <property type="match status" value="1"/>
</dbReference>
<evidence type="ECO:0000313" key="1">
    <source>
        <dbReference type="EMBL" id="RWU21367.1"/>
    </source>
</evidence>
<dbReference type="OrthoDB" id="6866841at2"/>
<dbReference type="EMBL" id="QJRG01000047">
    <property type="protein sequence ID" value="RWU21367.1"/>
    <property type="molecule type" value="Genomic_DNA"/>
</dbReference>
<dbReference type="AlphaFoldDB" id="A0A443ZQK3"/>
<reference evidence="1 2" key="1">
    <citation type="submission" date="2018-06" db="EMBL/GenBank/DDBJ databases">
        <title>Bacteria isolated from soil of Wuhan.</title>
        <authorList>
            <person name="Wei X."/>
            <person name="Chunhua H."/>
        </authorList>
    </citation>
    <scope>NUCLEOTIDE SEQUENCE [LARGE SCALE GENOMIC DNA]</scope>
    <source>
        <strain evidence="2">xwS2</strain>
    </source>
</reference>
<sequence>MDLYSIIDRRAQQMLRDTVSRFDAYIGPDANEGEREVAGLDHRLAADDLVLEHRLSSKLIGRIYTCRWRWKVAVDLGTTSTVIRLRYRGWKPSNRTAGFVGPAHSSALCEQLNASAVLLPLCMAMELGELSIHYHATERSCEVVLRPNYGDFVWMLIPPVKYGRQPTPAEVDSTVLLIHEISLILQANGALALAS</sequence>
<dbReference type="Proteomes" id="UP000288983">
    <property type="component" value="Unassembled WGS sequence"/>
</dbReference>
<gene>
    <name evidence="1" type="ORF">DM813_19495</name>
</gene>
<dbReference type="RefSeq" id="WP_128324968.1">
    <property type="nucleotide sequence ID" value="NZ_QJRG01000047.1"/>
</dbReference>
<name>A0A443ZQK3_9PSED</name>
<comment type="caution">
    <text evidence="1">The sequence shown here is derived from an EMBL/GenBank/DDBJ whole genome shotgun (WGS) entry which is preliminary data.</text>
</comment>
<evidence type="ECO:0000313" key="2">
    <source>
        <dbReference type="Proteomes" id="UP000288983"/>
    </source>
</evidence>
<organism evidence="1 2">
    <name type="scientific">Pseudomonas alkylphenolica</name>
    <dbReference type="NCBI Taxonomy" id="237609"/>
    <lineage>
        <taxon>Bacteria</taxon>
        <taxon>Pseudomonadati</taxon>
        <taxon>Pseudomonadota</taxon>
        <taxon>Gammaproteobacteria</taxon>
        <taxon>Pseudomonadales</taxon>
        <taxon>Pseudomonadaceae</taxon>
        <taxon>Pseudomonas</taxon>
    </lineage>
</organism>